<sequence length="56" mass="6119">MVEIMNWGAWGIAAALALWMGADLLRVNRTYGEDYLLSSEEGEIIDAETGETAARS</sequence>
<feature type="transmembrane region" description="Helical" evidence="1">
    <location>
        <begin position="6"/>
        <end position="25"/>
    </location>
</feature>
<name>A0ABQ4SRK0_9HYPH</name>
<dbReference type="EMBL" id="BPQR01000016">
    <property type="protein sequence ID" value="GJE05727.1"/>
    <property type="molecule type" value="Genomic_DNA"/>
</dbReference>
<evidence type="ECO:0000313" key="3">
    <source>
        <dbReference type="Proteomes" id="UP001055102"/>
    </source>
</evidence>
<reference evidence="2" key="2">
    <citation type="submission" date="2021-08" db="EMBL/GenBank/DDBJ databases">
        <authorList>
            <person name="Tani A."/>
            <person name="Ola A."/>
            <person name="Ogura Y."/>
            <person name="Katsura K."/>
            <person name="Hayashi T."/>
        </authorList>
    </citation>
    <scope>NUCLEOTIDE SEQUENCE</scope>
    <source>
        <strain evidence="2">LMG 23639</strain>
    </source>
</reference>
<protein>
    <submittedName>
        <fullName evidence="2">Uncharacterized protein</fullName>
    </submittedName>
</protein>
<dbReference type="Proteomes" id="UP001055102">
    <property type="component" value="Unassembled WGS sequence"/>
</dbReference>
<comment type="caution">
    <text evidence="2">The sequence shown here is derived from an EMBL/GenBank/DDBJ whole genome shotgun (WGS) entry which is preliminary data.</text>
</comment>
<keyword evidence="3" id="KW-1185">Reference proteome</keyword>
<reference evidence="2" key="1">
    <citation type="journal article" date="2021" name="Front. Microbiol.">
        <title>Comprehensive Comparative Genomics and Phenotyping of Methylobacterium Species.</title>
        <authorList>
            <person name="Alessa O."/>
            <person name="Ogura Y."/>
            <person name="Fujitani Y."/>
            <person name="Takami H."/>
            <person name="Hayashi T."/>
            <person name="Sahin N."/>
            <person name="Tani A."/>
        </authorList>
    </citation>
    <scope>NUCLEOTIDE SEQUENCE</scope>
    <source>
        <strain evidence="2">LMG 23639</strain>
    </source>
</reference>
<keyword evidence="1" id="KW-0472">Membrane</keyword>
<dbReference type="RefSeq" id="WP_238274391.1">
    <property type="nucleotide sequence ID" value="NZ_BPQR01000016.1"/>
</dbReference>
<accession>A0ABQ4SRK0</accession>
<evidence type="ECO:0000256" key="1">
    <source>
        <dbReference type="SAM" id="Phobius"/>
    </source>
</evidence>
<proteinExistence type="predicted"/>
<gene>
    <name evidence="2" type="ORF">AOPFMNJM_1033</name>
</gene>
<organism evidence="2 3">
    <name type="scientific">Methylobacterium jeotgali</name>
    <dbReference type="NCBI Taxonomy" id="381630"/>
    <lineage>
        <taxon>Bacteria</taxon>
        <taxon>Pseudomonadati</taxon>
        <taxon>Pseudomonadota</taxon>
        <taxon>Alphaproteobacteria</taxon>
        <taxon>Hyphomicrobiales</taxon>
        <taxon>Methylobacteriaceae</taxon>
        <taxon>Methylobacterium</taxon>
    </lineage>
</organism>
<evidence type="ECO:0000313" key="2">
    <source>
        <dbReference type="EMBL" id="GJE05727.1"/>
    </source>
</evidence>
<keyword evidence="1" id="KW-1133">Transmembrane helix</keyword>
<keyword evidence="1" id="KW-0812">Transmembrane</keyword>